<organism evidence="19 20">
    <name type="scientific">Maccoyibacter intestinihominis</name>
    <dbReference type="NCBI Taxonomy" id="3133499"/>
    <lineage>
        <taxon>Bacteria</taxon>
        <taxon>Bacillati</taxon>
        <taxon>Bacillota</taxon>
        <taxon>Clostridia</taxon>
        <taxon>Lachnospirales</taxon>
        <taxon>Lachnospiraceae</taxon>
        <taxon>Maccoyibacter</taxon>
    </lineage>
</organism>
<dbReference type="CDD" id="cd00082">
    <property type="entry name" value="HisKA"/>
    <property type="match status" value="1"/>
</dbReference>
<feature type="modified residue" description="Phosphohistidine" evidence="14">
    <location>
        <position position="631"/>
    </location>
</feature>
<dbReference type="Proteomes" id="UP001454489">
    <property type="component" value="Unassembled WGS sequence"/>
</dbReference>
<dbReference type="SMART" id="SM00388">
    <property type="entry name" value="HisKA"/>
    <property type="match status" value="1"/>
</dbReference>
<sequence>MFYVLEAVNIAAVLLMLSMLVVVIRQQPSRAQMAFVLYDVFTVIFVIGVQLELMHADTVGEALSGLCVQYVGQAGFLMALLWFASEFAYLKIPGWIYIIQAAINTVVLVGVFTAEHHPYFYNSMKILNDGMYHRINVSGGIIWEIHYVHMAAVLLTIQICCGVRYRQSTATQKKRILYIAAGNGVFALELILKGVGVFGSYNPVVCAMTITMFCMMMAMVKYGYFGSLHAAVDNAFNHGDEGLLVLSNENTIIFVNARMNAMYPGIREGERISKYPDIIEVLKKEDHMLEWGEEIYELRTESIIEHGEKSGMMLWFINQTQQLKQMEELRTANEIKQNILIQISHKLRTPMNAMLGMNEMILRESKEEQVLEYAKETAKAGEQMLALIEKAIYEAEKATGEEISAHSDNPNGRRADVTADIDTTANTDRTKQISDLTDKWILAADDNATNLKVLKHLLKKTNVHLETVIGGEAAIEACRKRNYDLIFLDHLMPQPDGIATLHQIQEDTAGRNRYTTVIVLTANALPGAKQMYLKEGFADYITKPIKPKELERLLGRYLGWESDEQEAKTVPEGIFHVLEQGEINVTNGLQFADGDVEFYRNLLEMFIKEYEEKREKIHTTDIDEYFIAQVHGIKGEVRGIGAERLGNLFEELEETAKQGNSRQVEELLPEAMQEWERIVRLIQTVLS</sequence>
<feature type="transmembrane region" description="Helical" evidence="16">
    <location>
        <begin position="36"/>
        <end position="56"/>
    </location>
</feature>
<evidence type="ECO:0000256" key="13">
    <source>
        <dbReference type="ARBA" id="ARBA00024867"/>
    </source>
</evidence>
<feature type="transmembrane region" description="Helical" evidence="16">
    <location>
        <begin position="62"/>
        <end position="83"/>
    </location>
</feature>
<dbReference type="EMBL" id="JBBMEX010000007">
    <property type="protein sequence ID" value="MEQ2557878.1"/>
    <property type="molecule type" value="Genomic_DNA"/>
</dbReference>
<evidence type="ECO:0000259" key="18">
    <source>
        <dbReference type="PROSITE" id="PS50894"/>
    </source>
</evidence>
<keyword evidence="10 16" id="KW-1133">Transmembrane helix</keyword>
<keyword evidence="20" id="KW-1185">Reference proteome</keyword>
<evidence type="ECO:0000256" key="9">
    <source>
        <dbReference type="ARBA" id="ARBA00022840"/>
    </source>
</evidence>
<dbReference type="PANTHER" id="PTHR45339:SF1">
    <property type="entry name" value="HYBRID SIGNAL TRANSDUCTION HISTIDINE KINASE J"/>
    <property type="match status" value="1"/>
</dbReference>
<dbReference type="Gene3D" id="3.40.50.2300">
    <property type="match status" value="1"/>
</dbReference>
<proteinExistence type="predicted"/>
<dbReference type="PROSITE" id="PS50110">
    <property type="entry name" value="RESPONSE_REGULATORY"/>
    <property type="match status" value="1"/>
</dbReference>
<dbReference type="InterPro" id="IPR001789">
    <property type="entry name" value="Sig_transdc_resp-reg_receiver"/>
</dbReference>
<protein>
    <recommendedName>
        <fullName evidence="4">Stage 0 sporulation protein A homolog</fullName>
        <ecNumber evidence="3">2.7.13.3</ecNumber>
    </recommendedName>
</protein>
<keyword evidence="5" id="KW-1003">Cell membrane</keyword>
<feature type="domain" description="HPt" evidence="18">
    <location>
        <begin position="591"/>
        <end position="687"/>
    </location>
</feature>
<evidence type="ECO:0000313" key="19">
    <source>
        <dbReference type="EMBL" id="MEQ2557878.1"/>
    </source>
</evidence>
<evidence type="ECO:0000259" key="17">
    <source>
        <dbReference type="PROSITE" id="PS50110"/>
    </source>
</evidence>
<comment type="catalytic activity">
    <reaction evidence="1">
        <text>ATP + protein L-histidine = ADP + protein N-phospho-L-histidine.</text>
        <dbReference type="EC" id="2.7.13.3"/>
    </reaction>
</comment>
<accession>A0ABV1HDT1</accession>
<dbReference type="Gene3D" id="1.10.287.130">
    <property type="match status" value="1"/>
</dbReference>
<comment type="subcellular location">
    <subcellularLocation>
        <location evidence="2">Cell membrane</location>
        <topology evidence="2">Multi-pass membrane protein</topology>
    </subcellularLocation>
</comment>
<dbReference type="PANTHER" id="PTHR45339">
    <property type="entry name" value="HYBRID SIGNAL TRANSDUCTION HISTIDINE KINASE J"/>
    <property type="match status" value="1"/>
</dbReference>
<evidence type="ECO:0000256" key="10">
    <source>
        <dbReference type="ARBA" id="ARBA00022989"/>
    </source>
</evidence>
<evidence type="ECO:0000256" key="7">
    <source>
        <dbReference type="ARBA" id="ARBA00022692"/>
    </source>
</evidence>
<dbReference type="SUPFAM" id="SSF47226">
    <property type="entry name" value="Histidine-containing phosphotransfer domain, HPT domain"/>
    <property type="match status" value="1"/>
</dbReference>
<feature type="transmembrane region" description="Helical" evidence="16">
    <location>
        <begin position="6"/>
        <end position="24"/>
    </location>
</feature>
<dbReference type="CDD" id="cd17546">
    <property type="entry name" value="REC_hyHK_CKI1_RcsC-like"/>
    <property type="match status" value="1"/>
</dbReference>
<evidence type="ECO:0000256" key="4">
    <source>
        <dbReference type="ARBA" id="ARBA00018672"/>
    </source>
</evidence>
<feature type="transmembrane region" description="Helical" evidence="16">
    <location>
        <begin position="177"/>
        <end position="195"/>
    </location>
</feature>
<evidence type="ECO:0000256" key="1">
    <source>
        <dbReference type="ARBA" id="ARBA00000085"/>
    </source>
</evidence>
<dbReference type="InterPro" id="IPR011006">
    <property type="entry name" value="CheY-like_superfamily"/>
</dbReference>
<evidence type="ECO:0000256" key="6">
    <source>
        <dbReference type="ARBA" id="ARBA00022553"/>
    </source>
</evidence>
<dbReference type="InterPro" id="IPR036641">
    <property type="entry name" value="HPT_dom_sf"/>
</dbReference>
<evidence type="ECO:0000313" key="20">
    <source>
        <dbReference type="Proteomes" id="UP001454489"/>
    </source>
</evidence>
<evidence type="ECO:0000256" key="15">
    <source>
        <dbReference type="PROSITE-ProRule" id="PRU00169"/>
    </source>
</evidence>
<evidence type="ECO:0000256" key="5">
    <source>
        <dbReference type="ARBA" id="ARBA00022475"/>
    </source>
</evidence>
<dbReference type="InterPro" id="IPR003661">
    <property type="entry name" value="HisK_dim/P_dom"/>
</dbReference>
<name>A0ABV1HDT1_9FIRM</name>
<dbReference type="PROSITE" id="PS50894">
    <property type="entry name" value="HPT"/>
    <property type="match status" value="1"/>
</dbReference>
<dbReference type="SUPFAM" id="SSF52172">
    <property type="entry name" value="CheY-like"/>
    <property type="match status" value="1"/>
</dbReference>
<feature type="transmembrane region" description="Helical" evidence="16">
    <location>
        <begin position="147"/>
        <end position="165"/>
    </location>
</feature>
<dbReference type="EC" id="2.7.13.3" evidence="3"/>
<evidence type="ECO:0000256" key="16">
    <source>
        <dbReference type="SAM" id="Phobius"/>
    </source>
</evidence>
<keyword evidence="8" id="KW-0547">Nucleotide-binding</keyword>
<evidence type="ECO:0000256" key="3">
    <source>
        <dbReference type="ARBA" id="ARBA00012438"/>
    </source>
</evidence>
<dbReference type="Pfam" id="PF00512">
    <property type="entry name" value="HisKA"/>
    <property type="match status" value="1"/>
</dbReference>
<gene>
    <name evidence="19" type="ORF">WMO43_08360</name>
</gene>
<dbReference type="InterPro" id="IPR008207">
    <property type="entry name" value="Sig_transdc_His_kin_Hpt_dom"/>
</dbReference>
<evidence type="ECO:0000256" key="11">
    <source>
        <dbReference type="ARBA" id="ARBA00023012"/>
    </source>
</evidence>
<dbReference type="SMART" id="SM00448">
    <property type="entry name" value="REC"/>
    <property type="match status" value="1"/>
</dbReference>
<dbReference type="InterPro" id="IPR036097">
    <property type="entry name" value="HisK_dim/P_sf"/>
</dbReference>
<comment type="caution">
    <text evidence="19">The sequence shown here is derived from an EMBL/GenBank/DDBJ whole genome shotgun (WGS) entry which is preliminary data.</text>
</comment>
<evidence type="ECO:0000256" key="2">
    <source>
        <dbReference type="ARBA" id="ARBA00004651"/>
    </source>
</evidence>
<keyword evidence="9" id="KW-0067">ATP-binding</keyword>
<dbReference type="RefSeq" id="WP_353530881.1">
    <property type="nucleotide sequence ID" value="NZ_JBBMEX010000007.1"/>
</dbReference>
<keyword evidence="6 15" id="KW-0597">Phosphoprotein</keyword>
<keyword evidence="11" id="KW-0902">Two-component regulatory system</keyword>
<feature type="transmembrane region" description="Helical" evidence="16">
    <location>
        <begin position="95"/>
        <end position="114"/>
    </location>
</feature>
<dbReference type="SUPFAM" id="SSF47384">
    <property type="entry name" value="Homodimeric domain of signal transducing histidine kinase"/>
    <property type="match status" value="1"/>
</dbReference>
<evidence type="ECO:0000256" key="14">
    <source>
        <dbReference type="PROSITE-ProRule" id="PRU00110"/>
    </source>
</evidence>
<dbReference type="Gene3D" id="1.20.120.160">
    <property type="entry name" value="HPT domain"/>
    <property type="match status" value="1"/>
</dbReference>
<feature type="modified residue" description="4-aspartylphosphate" evidence="15">
    <location>
        <position position="489"/>
    </location>
</feature>
<keyword evidence="7 16" id="KW-0812">Transmembrane</keyword>
<reference evidence="19 20" key="1">
    <citation type="submission" date="2024-03" db="EMBL/GenBank/DDBJ databases">
        <title>Human intestinal bacterial collection.</title>
        <authorList>
            <person name="Pauvert C."/>
            <person name="Hitch T.C.A."/>
            <person name="Clavel T."/>
        </authorList>
    </citation>
    <scope>NUCLEOTIDE SEQUENCE [LARGE SCALE GENOMIC DNA]</scope>
    <source>
        <strain evidence="19 20">CLA-AA-H185</strain>
    </source>
</reference>
<dbReference type="Pfam" id="PF16927">
    <property type="entry name" value="HisKA_7TM"/>
    <property type="match status" value="1"/>
</dbReference>
<dbReference type="InterPro" id="IPR031621">
    <property type="entry name" value="HisKA_7TM"/>
</dbReference>
<keyword evidence="12 16" id="KW-0472">Membrane</keyword>
<feature type="domain" description="Response regulatory" evidence="17">
    <location>
        <begin position="440"/>
        <end position="558"/>
    </location>
</feature>
<dbReference type="Pfam" id="PF00072">
    <property type="entry name" value="Response_reg"/>
    <property type="match status" value="1"/>
</dbReference>
<evidence type="ECO:0000256" key="12">
    <source>
        <dbReference type="ARBA" id="ARBA00023136"/>
    </source>
</evidence>
<evidence type="ECO:0000256" key="8">
    <source>
        <dbReference type="ARBA" id="ARBA00022741"/>
    </source>
</evidence>
<comment type="function">
    <text evidence="13">May play the central regulatory role in sporulation. It may be an element of the effector pathway responsible for the activation of sporulation genes in response to nutritional stress. Spo0A may act in concert with spo0H (a sigma factor) to control the expression of some genes that are critical to the sporulation process.</text>
</comment>